<gene>
    <name evidence="5" type="ORF">PAPYR_7672</name>
</gene>
<keyword evidence="6" id="KW-1185">Reference proteome</keyword>
<dbReference type="CDD" id="cd12347">
    <property type="entry name" value="RRM_PPIE"/>
    <property type="match status" value="1"/>
</dbReference>
<feature type="region of interest" description="Disordered" evidence="3">
    <location>
        <begin position="111"/>
        <end position="165"/>
    </location>
</feature>
<evidence type="ECO:0000256" key="3">
    <source>
        <dbReference type="SAM" id="MobiDB-lite"/>
    </source>
</evidence>
<dbReference type="GO" id="GO:0016853">
    <property type="term" value="F:isomerase activity"/>
    <property type="evidence" value="ECO:0007669"/>
    <property type="project" value="UniProtKB-KW"/>
</dbReference>
<dbReference type="Pfam" id="PF00076">
    <property type="entry name" value="RRM_1"/>
    <property type="match status" value="1"/>
</dbReference>
<dbReference type="EMBL" id="JAPMOS010000057">
    <property type="protein sequence ID" value="KAJ4456949.1"/>
    <property type="molecule type" value="Genomic_DNA"/>
</dbReference>
<feature type="compositionally biased region" description="Basic and acidic residues" evidence="3">
    <location>
        <begin position="115"/>
        <end position="138"/>
    </location>
</feature>
<proteinExistence type="predicted"/>
<dbReference type="PANTHER" id="PTHR48037:SF1">
    <property type="entry name" value="RRM DOMAIN-CONTAINING PROTEIN"/>
    <property type="match status" value="1"/>
</dbReference>
<dbReference type="InterPro" id="IPR035979">
    <property type="entry name" value="RBD_domain_sf"/>
</dbReference>
<organism evidence="5 6">
    <name type="scientific">Paratrimastix pyriformis</name>
    <dbReference type="NCBI Taxonomy" id="342808"/>
    <lineage>
        <taxon>Eukaryota</taxon>
        <taxon>Metamonada</taxon>
        <taxon>Preaxostyla</taxon>
        <taxon>Paratrimastigidae</taxon>
        <taxon>Paratrimastix</taxon>
    </lineage>
</organism>
<reference evidence="5" key="1">
    <citation type="journal article" date="2022" name="bioRxiv">
        <title>Genomics of Preaxostyla Flagellates Illuminates Evolutionary Transitions and the Path Towards Mitochondrial Loss.</title>
        <authorList>
            <person name="Novak L.V.F."/>
            <person name="Treitli S.C."/>
            <person name="Pyrih J."/>
            <person name="Halakuc P."/>
            <person name="Pipaliya S.V."/>
            <person name="Vacek V."/>
            <person name="Brzon O."/>
            <person name="Soukal P."/>
            <person name="Eme L."/>
            <person name="Dacks J.B."/>
            <person name="Karnkowska A."/>
            <person name="Elias M."/>
            <person name="Hampl V."/>
        </authorList>
    </citation>
    <scope>NUCLEOTIDE SEQUENCE</scope>
    <source>
        <strain evidence="5">RCP-MX</strain>
    </source>
</reference>
<keyword evidence="5" id="KW-0413">Isomerase</keyword>
<evidence type="ECO:0000256" key="1">
    <source>
        <dbReference type="ARBA" id="ARBA00022884"/>
    </source>
</evidence>
<evidence type="ECO:0000259" key="4">
    <source>
        <dbReference type="PROSITE" id="PS50102"/>
    </source>
</evidence>
<dbReference type="InterPro" id="IPR000504">
    <property type="entry name" value="RRM_dom"/>
</dbReference>
<dbReference type="PANTHER" id="PTHR48037">
    <property type="entry name" value="ATPASE E1"/>
    <property type="match status" value="1"/>
</dbReference>
<dbReference type="InterPro" id="IPR034168">
    <property type="entry name" value="PPIE_RRM"/>
</dbReference>
<dbReference type="Gene3D" id="3.30.70.330">
    <property type="match status" value="1"/>
</dbReference>
<dbReference type="SMART" id="SM00360">
    <property type="entry name" value="RRM"/>
    <property type="match status" value="1"/>
</dbReference>
<name>A0ABQ8UI11_9EUKA</name>
<dbReference type="PROSITE" id="PS50102">
    <property type="entry name" value="RRM"/>
    <property type="match status" value="1"/>
</dbReference>
<evidence type="ECO:0000313" key="5">
    <source>
        <dbReference type="EMBL" id="KAJ4456949.1"/>
    </source>
</evidence>
<accession>A0ABQ8UI11</accession>
<evidence type="ECO:0000313" key="6">
    <source>
        <dbReference type="Proteomes" id="UP001141327"/>
    </source>
</evidence>
<feature type="domain" description="RRM" evidence="4">
    <location>
        <begin position="9"/>
        <end position="86"/>
    </location>
</feature>
<keyword evidence="1 2" id="KW-0694">RNA-binding</keyword>
<protein>
    <submittedName>
        <fullName evidence="5">Peptidyl-prolyl cis-trans isomerase E</fullName>
    </submittedName>
</protein>
<dbReference type="InterPro" id="IPR012677">
    <property type="entry name" value="Nucleotide-bd_a/b_plait_sf"/>
</dbReference>
<sequence length="165" mass="18188">MAAAPEEKRTLYVGGLDDAVTKEIVASAFAPFGDIVDIEMPMSTANKHRGFAFIEFEDPEDAAEAIFNMNDSVLYNRVLKVNFSRPIGAPKDGATRRPVWEEDDYLAKQQAAEAAKQKAALEEKQHEEEEKQKLHEQILGEAAKAAPEGEDEAEEKGAAQQITPE</sequence>
<dbReference type="SUPFAM" id="SSF54928">
    <property type="entry name" value="RNA-binding domain, RBD"/>
    <property type="match status" value="1"/>
</dbReference>
<comment type="caution">
    <text evidence="5">The sequence shown here is derived from an EMBL/GenBank/DDBJ whole genome shotgun (WGS) entry which is preliminary data.</text>
</comment>
<dbReference type="Proteomes" id="UP001141327">
    <property type="component" value="Unassembled WGS sequence"/>
</dbReference>
<evidence type="ECO:0000256" key="2">
    <source>
        <dbReference type="PROSITE-ProRule" id="PRU00176"/>
    </source>
</evidence>